<dbReference type="RefSeq" id="WP_260719778.1">
    <property type="nucleotide sequence ID" value="NZ_CP104377.1"/>
</dbReference>
<dbReference type="NCBIfam" id="TIGR01783">
    <property type="entry name" value="TonB-siderophor"/>
    <property type="match status" value="1"/>
</dbReference>
<evidence type="ECO:0000256" key="13">
    <source>
        <dbReference type="SAM" id="SignalP"/>
    </source>
</evidence>
<feature type="region of interest" description="Disordered" evidence="12">
    <location>
        <begin position="33"/>
        <end position="56"/>
    </location>
</feature>
<dbReference type="Proteomes" id="UP001058290">
    <property type="component" value="Chromosome"/>
</dbReference>
<dbReference type="InterPro" id="IPR036942">
    <property type="entry name" value="Beta-barrel_TonB_sf"/>
</dbReference>
<keyword evidence="13" id="KW-0732">Signal</keyword>
<evidence type="ECO:0000313" key="16">
    <source>
        <dbReference type="EMBL" id="UXC19926.1"/>
    </source>
</evidence>
<keyword evidence="6 11" id="KW-0798">TonB box</keyword>
<evidence type="ECO:0000256" key="5">
    <source>
        <dbReference type="ARBA" id="ARBA00022692"/>
    </source>
</evidence>
<protein>
    <submittedName>
        <fullName evidence="16">TonB-dependent siderophore receptor</fullName>
    </submittedName>
</protein>
<evidence type="ECO:0000256" key="9">
    <source>
        <dbReference type="ARBA" id="ARBA00023237"/>
    </source>
</evidence>
<evidence type="ECO:0000256" key="8">
    <source>
        <dbReference type="ARBA" id="ARBA00023170"/>
    </source>
</evidence>
<evidence type="ECO:0000256" key="4">
    <source>
        <dbReference type="ARBA" id="ARBA00022452"/>
    </source>
</evidence>
<dbReference type="Gene3D" id="2.40.170.20">
    <property type="entry name" value="TonB-dependent receptor, beta-barrel domain"/>
    <property type="match status" value="1"/>
</dbReference>
<evidence type="ECO:0000313" key="17">
    <source>
        <dbReference type="Proteomes" id="UP001058290"/>
    </source>
</evidence>
<sequence length="730" mass="78520">MSHTTQLRHQPNLIVLALMAAAASAGASAQQAQPAQSAAPAQEAGASTEASAPVNLPQVTVRDRYEREDLPALAPGRKAAKGARLGILGATSIMEAPVHVNAYTRELAEDWSALSLQDVLENDAAVVFTTNKGHLLQNFNLRGLDVTAMDIATNGLYGIAPANSVPIEMFERVEVMRGPNVLLSGMPPLASVAGSVNMVTKRALAQPIADLTATYVSDSYYQLHADVGKRFGPEQRLGLRFNGVYGSGDMGAEDEKQKRNVGALGLDYLGDNFRLYLDLYNSVNKIDGGSPGMFSFLGSAAIPGVGTLLSPPDGDVNLFKGTHGKYDNSGLLARAEFDFSKNWQGYVAAGGSEAEGQGLLFGTRAIVTGADGTTRGAIYNVHTKSERRTAEAGVIGKFDTGSVQHRLQLSFNILEHKEGTVNTACNYCYTTNMYRPTEPAFPAAPTFKDYTTENEFRSVAIANTMGFWDEKLLLTLGLRHQTVKTPLVNGVASNYSESRTSPMVAGVLRPWGENIALFANYTEGLEPGRTVGTGFANQGDTLAPMQTKQGEVGVKLQAGQTTHTISAFQIKKPSIVTNSANFQVLDGEQRLRGLEWSAFGKLSESAALLGGVEYIQSKQTNTGLENYGVPKLRTRIGLDWDTPVQGLSVGGRLFHTGSQWADSGNRLKVPSWNRIDAMARYATKFGATPVRFNASVENLTNKNYWIGMFNDGFVMPGAPRTYRLSATVSF</sequence>
<feature type="compositionally biased region" description="Low complexity" evidence="12">
    <location>
        <begin position="33"/>
        <end position="50"/>
    </location>
</feature>
<evidence type="ECO:0000259" key="15">
    <source>
        <dbReference type="Pfam" id="PF07715"/>
    </source>
</evidence>
<dbReference type="SUPFAM" id="SSF56935">
    <property type="entry name" value="Porins"/>
    <property type="match status" value="1"/>
</dbReference>
<comment type="similarity">
    <text evidence="2 10 11">Belongs to the TonB-dependent receptor family.</text>
</comment>
<evidence type="ECO:0000256" key="12">
    <source>
        <dbReference type="SAM" id="MobiDB-lite"/>
    </source>
</evidence>
<dbReference type="InterPro" id="IPR000531">
    <property type="entry name" value="Beta-barrel_TonB"/>
</dbReference>
<evidence type="ECO:0000256" key="1">
    <source>
        <dbReference type="ARBA" id="ARBA00004571"/>
    </source>
</evidence>
<dbReference type="CDD" id="cd01347">
    <property type="entry name" value="ligand_gated_channel"/>
    <property type="match status" value="1"/>
</dbReference>
<keyword evidence="3 10" id="KW-0813">Transport</keyword>
<feature type="domain" description="TonB-dependent receptor plug" evidence="15">
    <location>
        <begin position="93"/>
        <end position="186"/>
    </location>
</feature>
<dbReference type="InterPro" id="IPR039426">
    <property type="entry name" value="TonB-dep_rcpt-like"/>
</dbReference>
<comment type="subcellular location">
    <subcellularLocation>
        <location evidence="1 10">Cell outer membrane</location>
        <topology evidence="1 10">Multi-pass membrane protein</topology>
    </subcellularLocation>
</comment>
<feature type="domain" description="TonB-dependent receptor-like beta-barrel" evidence="14">
    <location>
        <begin position="299"/>
        <end position="699"/>
    </location>
</feature>
<keyword evidence="4 10" id="KW-1134">Transmembrane beta strand</keyword>
<keyword evidence="9 10" id="KW-0998">Cell outer membrane</keyword>
<feature type="signal peptide" evidence="13">
    <location>
        <begin position="1"/>
        <end position="27"/>
    </location>
</feature>
<keyword evidence="7 10" id="KW-0472">Membrane</keyword>
<dbReference type="InterPro" id="IPR012910">
    <property type="entry name" value="Plug_dom"/>
</dbReference>
<dbReference type="EMBL" id="CP104377">
    <property type="protein sequence ID" value="UXC19926.1"/>
    <property type="molecule type" value="Genomic_DNA"/>
</dbReference>
<evidence type="ECO:0000256" key="6">
    <source>
        <dbReference type="ARBA" id="ARBA00023077"/>
    </source>
</evidence>
<keyword evidence="17" id="KW-1185">Reference proteome</keyword>
<dbReference type="PANTHER" id="PTHR32552">
    <property type="entry name" value="FERRICHROME IRON RECEPTOR-RELATED"/>
    <property type="match status" value="1"/>
</dbReference>
<evidence type="ECO:0000256" key="2">
    <source>
        <dbReference type="ARBA" id="ARBA00009810"/>
    </source>
</evidence>
<accession>A0ABY6A2Q1</accession>
<dbReference type="InterPro" id="IPR010105">
    <property type="entry name" value="TonB_sidphr_rcpt"/>
</dbReference>
<evidence type="ECO:0000259" key="14">
    <source>
        <dbReference type="Pfam" id="PF00593"/>
    </source>
</evidence>
<evidence type="ECO:0000256" key="11">
    <source>
        <dbReference type="RuleBase" id="RU003357"/>
    </source>
</evidence>
<evidence type="ECO:0000256" key="3">
    <source>
        <dbReference type="ARBA" id="ARBA00022448"/>
    </source>
</evidence>
<evidence type="ECO:0000256" key="7">
    <source>
        <dbReference type="ARBA" id="ARBA00023136"/>
    </source>
</evidence>
<keyword evidence="5 10" id="KW-0812">Transmembrane</keyword>
<proteinExistence type="inferred from homology"/>
<gene>
    <name evidence="16" type="ORF">N4T19_07435</name>
</gene>
<feature type="chain" id="PRO_5046447314" evidence="13">
    <location>
        <begin position="28"/>
        <end position="730"/>
    </location>
</feature>
<dbReference type="Gene3D" id="2.170.130.10">
    <property type="entry name" value="TonB-dependent receptor, plug domain"/>
    <property type="match status" value="1"/>
</dbReference>
<keyword evidence="8 16" id="KW-0675">Receptor</keyword>
<dbReference type="InterPro" id="IPR037066">
    <property type="entry name" value="Plug_dom_sf"/>
</dbReference>
<dbReference type="Pfam" id="PF07715">
    <property type="entry name" value="Plug"/>
    <property type="match status" value="1"/>
</dbReference>
<reference evidence="16" key="1">
    <citation type="submission" date="2022-09" db="EMBL/GenBank/DDBJ databases">
        <title>Bacterial diversity in gut of crayfish and pufferfish.</title>
        <authorList>
            <person name="Huang Y."/>
        </authorList>
    </citation>
    <scope>NUCLEOTIDE SEQUENCE</scope>
    <source>
        <strain evidence="16">PR12</strain>
    </source>
</reference>
<organism evidence="16 17">
    <name type="scientific">Comamonas squillarum</name>
    <dbReference type="NCBI Taxonomy" id="2977320"/>
    <lineage>
        <taxon>Bacteria</taxon>
        <taxon>Pseudomonadati</taxon>
        <taxon>Pseudomonadota</taxon>
        <taxon>Betaproteobacteria</taxon>
        <taxon>Burkholderiales</taxon>
        <taxon>Comamonadaceae</taxon>
        <taxon>Comamonas</taxon>
    </lineage>
</organism>
<dbReference type="PROSITE" id="PS52016">
    <property type="entry name" value="TONB_DEPENDENT_REC_3"/>
    <property type="match status" value="1"/>
</dbReference>
<dbReference type="Pfam" id="PF00593">
    <property type="entry name" value="TonB_dep_Rec_b-barrel"/>
    <property type="match status" value="1"/>
</dbReference>
<name>A0ABY6A2Q1_9BURK</name>
<evidence type="ECO:0000256" key="10">
    <source>
        <dbReference type="PROSITE-ProRule" id="PRU01360"/>
    </source>
</evidence>
<dbReference type="PANTHER" id="PTHR32552:SF82">
    <property type="entry name" value="FCUA PROTEIN"/>
    <property type="match status" value="1"/>
</dbReference>